<evidence type="ECO:0000313" key="2">
    <source>
        <dbReference type="Proteomes" id="UP000007599"/>
    </source>
</evidence>
<dbReference type="Proteomes" id="UP000007599">
    <property type="component" value="Chromosome I"/>
</dbReference>
<dbReference type="HOGENOM" id="CLU_1641251_0_0_10"/>
<dbReference type="PATRIC" id="fig|1094466.5.peg.958"/>
<dbReference type="EMBL" id="HE774682">
    <property type="protein sequence ID" value="CCG52947.1"/>
    <property type="molecule type" value="Genomic_DNA"/>
</dbReference>
<gene>
    <name evidence="1" type="ordered locus">KQS_04905</name>
</gene>
<dbReference type="RefSeq" id="WP_014388088.1">
    <property type="nucleotide sequence ID" value="NC_017025.1"/>
</dbReference>
<sequence length="161" mass="18916">MKNIFIILLFLQYTGYSQNISLDEILFMKSENLDSVRNLLTKKGWFVFSELQPTKNESGIFVFAVKNEWKDKNMDFSTNESFVEYHFTLKSHVDKINYKTGSKKNYKNLVKRLRELNYKPILKKSSETIYSDGKNTVTIEVINNARVKNFYVITLINKSTV</sequence>
<name>H8XUG4_FLAIG</name>
<dbReference type="KEGG" id="fin:KQS_04905"/>
<accession>H8XUG4</accession>
<dbReference type="AlphaFoldDB" id="H8XUG4"/>
<organism evidence="1 2">
    <name type="scientific">Flavobacterium indicum (strain DSM 17447 / CIP 109464 / GPTSA100-9)</name>
    <dbReference type="NCBI Taxonomy" id="1094466"/>
    <lineage>
        <taxon>Bacteria</taxon>
        <taxon>Pseudomonadati</taxon>
        <taxon>Bacteroidota</taxon>
        <taxon>Flavobacteriia</taxon>
        <taxon>Flavobacteriales</taxon>
        <taxon>Flavobacteriaceae</taxon>
        <taxon>Flavobacterium</taxon>
    </lineage>
</organism>
<reference evidence="1 2" key="1">
    <citation type="journal article" date="2012" name="J. Bacteriol.">
        <title>Complete Genome Sequence of Flavobacterium indicum GPSTA100-9T, Isolated from Warm Spring Water.</title>
        <authorList>
            <person name="Barbier P."/>
            <person name="Houel A."/>
            <person name="Loux V."/>
            <person name="Poulain J."/>
            <person name="Bernardet J.F."/>
            <person name="Touchon M."/>
            <person name="Duchaud E."/>
        </authorList>
    </citation>
    <scope>NUCLEOTIDE SEQUENCE [LARGE SCALE GENOMIC DNA]</scope>
    <source>
        <strain evidence="2">DSM 17447 / CIP 109464 / GPTSA100-9</strain>
    </source>
</reference>
<protein>
    <submittedName>
        <fullName evidence="1">Uncharacterized protein</fullName>
    </submittedName>
</protein>
<dbReference type="STRING" id="1094466.KQS_04905"/>
<proteinExistence type="predicted"/>
<evidence type="ECO:0000313" key="1">
    <source>
        <dbReference type="EMBL" id="CCG52947.1"/>
    </source>
</evidence>
<reference evidence="2" key="2">
    <citation type="submission" date="2012-03" db="EMBL/GenBank/DDBJ databases">
        <title>Complete genome sequence of Flavobacterium indicum GPTSA100-9T, isolated from warm spring water.</title>
        <authorList>
            <person name="Barbier P."/>
            <person name="Houel A."/>
            <person name="Loux V."/>
            <person name="Poulain J."/>
            <person name="Bernardet J.-F."/>
            <person name="Touchon M."/>
            <person name="Duchaud E."/>
        </authorList>
    </citation>
    <scope>NUCLEOTIDE SEQUENCE [LARGE SCALE GENOMIC DNA]</scope>
    <source>
        <strain evidence="2">DSM 17447 / CIP 109464 / GPTSA100-9</strain>
    </source>
</reference>
<keyword evidence="2" id="KW-1185">Reference proteome</keyword>